<evidence type="ECO:0000313" key="2">
    <source>
        <dbReference type="EMBL" id="KZC10337.1"/>
    </source>
</evidence>
<dbReference type="Proteomes" id="UP000076502">
    <property type="component" value="Unassembled WGS sequence"/>
</dbReference>
<proteinExistence type="predicted"/>
<evidence type="ECO:0000313" key="3">
    <source>
        <dbReference type="Proteomes" id="UP000076502"/>
    </source>
</evidence>
<keyword evidence="1" id="KW-0812">Transmembrane</keyword>
<reference evidence="2 3" key="1">
    <citation type="submission" date="2015-07" db="EMBL/GenBank/DDBJ databases">
        <title>The genome of Dufourea novaeangliae.</title>
        <authorList>
            <person name="Pan H."/>
            <person name="Kapheim K."/>
        </authorList>
    </citation>
    <scope>NUCLEOTIDE SEQUENCE [LARGE SCALE GENOMIC DNA]</scope>
    <source>
        <strain evidence="2">0120121106</strain>
        <tissue evidence="2">Whole body</tissue>
    </source>
</reference>
<keyword evidence="3" id="KW-1185">Reference proteome</keyword>
<sequence>MKELPSSGDEAEVFSVEIFLSIYLEFTVLVFLYCIMNVFSLQIQGVLDSDSYVACRS</sequence>
<feature type="transmembrane region" description="Helical" evidence="1">
    <location>
        <begin position="20"/>
        <end position="39"/>
    </location>
</feature>
<keyword evidence="1" id="KW-0472">Membrane</keyword>
<evidence type="ECO:0000256" key="1">
    <source>
        <dbReference type="SAM" id="Phobius"/>
    </source>
</evidence>
<dbReference type="EMBL" id="KQ434889">
    <property type="protein sequence ID" value="KZC10337.1"/>
    <property type="molecule type" value="Genomic_DNA"/>
</dbReference>
<name>A0A154PEV5_DUFNO</name>
<organism evidence="2 3">
    <name type="scientific">Dufourea novaeangliae</name>
    <name type="common">Sweat bee</name>
    <dbReference type="NCBI Taxonomy" id="178035"/>
    <lineage>
        <taxon>Eukaryota</taxon>
        <taxon>Metazoa</taxon>
        <taxon>Ecdysozoa</taxon>
        <taxon>Arthropoda</taxon>
        <taxon>Hexapoda</taxon>
        <taxon>Insecta</taxon>
        <taxon>Pterygota</taxon>
        <taxon>Neoptera</taxon>
        <taxon>Endopterygota</taxon>
        <taxon>Hymenoptera</taxon>
        <taxon>Apocrita</taxon>
        <taxon>Aculeata</taxon>
        <taxon>Apoidea</taxon>
        <taxon>Anthophila</taxon>
        <taxon>Halictidae</taxon>
        <taxon>Rophitinae</taxon>
        <taxon>Dufourea</taxon>
    </lineage>
</organism>
<dbReference type="AlphaFoldDB" id="A0A154PEV5"/>
<gene>
    <name evidence="2" type="ORF">WN55_01453</name>
</gene>
<keyword evidence="1" id="KW-1133">Transmembrane helix</keyword>
<protein>
    <submittedName>
        <fullName evidence="2">Uncharacterized protein</fullName>
    </submittedName>
</protein>
<accession>A0A154PEV5</accession>